<evidence type="ECO:0000313" key="1">
    <source>
        <dbReference type="EMBL" id="KAH0782230.1"/>
    </source>
</evidence>
<accession>A0ABQ7WND0</accession>
<proteinExistence type="predicted"/>
<protein>
    <submittedName>
        <fullName evidence="1">Uncharacterized protein</fullName>
    </submittedName>
</protein>
<sequence>MVDQGNWTFAGRSDGPWSPIPWVVPLRGLLPCSGEGYWWHIGMQWMFAMEFLVEMSTAGSSIIGNRKMESNPVIGRIL</sequence>
<organism evidence="1 2">
    <name type="scientific">Solanum tuberosum</name>
    <name type="common">Potato</name>
    <dbReference type="NCBI Taxonomy" id="4113"/>
    <lineage>
        <taxon>Eukaryota</taxon>
        <taxon>Viridiplantae</taxon>
        <taxon>Streptophyta</taxon>
        <taxon>Embryophyta</taxon>
        <taxon>Tracheophyta</taxon>
        <taxon>Spermatophyta</taxon>
        <taxon>Magnoliopsida</taxon>
        <taxon>eudicotyledons</taxon>
        <taxon>Gunneridae</taxon>
        <taxon>Pentapetalae</taxon>
        <taxon>asterids</taxon>
        <taxon>lamiids</taxon>
        <taxon>Solanales</taxon>
        <taxon>Solanaceae</taxon>
        <taxon>Solanoideae</taxon>
        <taxon>Solaneae</taxon>
        <taxon>Solanum</taxon>
    </lineage>
</organism>
<name>A0ABQ7WND0_SOLTU</name>
<comment type="caution">
    <text evidence="1">The sequence shown here is derived from an EMBL/GenBank/DDBJ whole genome shotgun (WGS) entry which is preliminary data.</text>
</comment>
<keyword evidence="2" id="KW-1185">Reference proteome</keyword>
<evidence type="ECO:0000313" key="2">
    <source>
        <dbReference type="Proteomes" id="UP000826656"/>
    </source>
</evidence>
<dbReference type="Proteomes" id="UP000826656">
    <property type="component" value="Unassembled WGS sequence"/>
</dbReference>
<reference evidence="1 2" key="1">
    <citation type="journal article" date="2021" name="bioRxiv">
        <title>Chromosome-scale and haplotype-resolved genome assembly of a tetraploid potato cultivar.</title>
        <authorList>
            <person name="Sun H."/>
            <person name="Jiao W.-B."/>
            <person name="Krause K."/>
            <person name="Campoy J.A."/>
            <person name="Goel M."/>
            <person name="Folz-Donahue K."/>
            <person name="Kukat C."/>
            <person name="Huettel B."/>
            <person name="Schneeberger K."/>
        </authorList>
    </citation>
    <scope>NUCLEOTIDE SEQUENCE [LARGE SCALE GENOMIC DNA]</scope>
    <source>
        <strain evidence="1">SolTubOtavaFocal</strain>
        <tissue evidence="1">Leaves</tissue>
    </source>
</reference>
<dbReference type="EMBL" id="JAIVGD010000001">
    <property type="protein sequence ID" value="KAH0782230.1"/>
    <property type="molecule type" value="Genomic_DNA"/>
</dbReference>
<gene>
    <name evidence="1" type="ORF">KY290_001828</name>
</gene>